<evidence type="ECO:0000256" key="2">
    <source>
        <dbReference type="SAM" id="Phobius"/>
    </source>
</evidence>
<dbReference type="Proteomes" id="UP000054097">
    <property type="component" value="Unassembled WGS sequence"/>
</dbReference>
<feature type="region of interest" description="Disordered" evidence="1">
    <location>
        <begin position="280"/>
        <end position="365"/>
    </location>
</feature>
<gene>
    <name evidence="3" type="ORF">M408DRAFT_129496</name>
</gene>
<sequence>MNITFSGSAIVVWSSVDNQHGPYAASLYYASTPVFSSDNTLSVTGYNPFLAVPVPFYFASGLDPTQTYTLCLQNQATNGTYLDVDYVEVYTSTGGGPPNGGTAALPSPGNGSTNMAAIIGGAVGGGVGLLLLLFIAWWLWRRRKTQIDRRNGGTQPLSMKNAASPIGHDVPVQLNGTVVPMPYSSHTPPQHDPYSAERQGLLYAPHAPGSPPVTANSYTTSSGYDPYASFGGSYPSPHSSSFTGLPAGAAAALDPVHARRQGKAAEIDAARERMRLANAGSTGALMSPSTTMSPNTPYTQHPPHPPASSLTQTMTGSQVPSWDAGSQAGQSTTAQTSTSANNNGMNVPLGDVKTPDDPPPSYEHP</sequence>
<accession>A0A0C3AKS6</accession>
<keyword evidence="4" id="KW-1185">Reference proteome</keyword>
<feature type="transmembrane region" description="Helical" evidence="2">
    <location>
        <begin position="115"/>
        <end position="140"/>
    </location>
</feature>
<keyword evidence="2" id="KW-1133">Transmembrane helix</keyword>
<protein>
    <submittedName>
        <fullName evidence="3">Uncharacterized protein</fullName>
    </submittedName>
</protein>
<evidence type="ECO:0000256" key="1">
    <source>
        <dbReference type="SAM" id="MobiDB-lite"/>
    </source>
</evidence>
<dbReference type="HOGENOM" id="CLU_039958_0_0_1"/>
<proteinExistence type="predicted"/>
<feature type="compositionally biased region" description="Low complexity" evidence="1">
    <location>
        <begin position="324"/>
        <end position="344"/>
    </location>
</feature>
<keyword evidence="2" id="KW-0812">Transmembrane</keyword>
<organism evidence="3 4">
    <name type="scientific">Serendipita vermifera MAFF 305830</name>
    <dbReference type="NCBI Taxonomy" id="933852"/>
    <lineage>
        <taxon>Eukaryota</taxon>
        <taxon>Fungi</taxon>
        <taxon>Dikarya</taxon>
        <taxon>Basidiomycota</taxon>
        <taxon>Agaricomycotina</taxon>
        <taxon>Agaricomycetes</taxon>
        <taxon>Sebacinales</taxon>
        <taxon>Serendipitaceae</taxon>
        <taxon>Serendipita</taxon>
    </lineage>
</organism>
<keyword evidence="2" id="KW-0472">Membrane</keyword>
<evidence type="ECO:0000313" key="4">
    <source>
        <dbReference type="Proteomes" id="UP000054097"/>
    </source>
</evidence>
<reference evidence="4" key="2">
    <citation type="submission" date="2015-01" db="EMBL/GenBank/DDBJ databases">
        <title>Evolutionary Origins and Diversification of the Mycorrhizal Mutualists.</title>
        <authorList>
            <consortium name="DOE Joint Genome Institute"/>
            <consortium name="Mycorrhizal Genomics Consortium"/>
            <person name="Kohler A."/>
            <person name="Kuo A."/>
            <person name="Nagy L.G."/>
            <person name="Floudas D."/>
            <person name="Copeland A."/>
            <person name="Barry K.W."/>
            <person name="Cichocki N."/>
            <person name="Veneault-Fourrey C."/>
            <person name="LaButti K."/>
            <person name="Lindquist E.A."/>
            <person name="Lipzen A."/>
            <person name="Lundell T."/>
            <person name="Morin E."/>
            <person name="Murat C."/>
            <person name="Riley R."/>
            <person name="Ohm R."/>
            <person name="Sun H."/>
            <person name="Tunlid A."/>
            <person name="Henrissat B."/>
            <person name="Grigoriev I.V."/>
            <person name="Hibbett D.S."/>
            <person name="Martin F."/>
        </authorList>
    </citation>
    <scope>NUCLEOTIDE SEQUENCE [LARGE SCALE GENOMIC DNA]</scope>
    <source>
        <strain evidence="4">MAFF 305830</strain>
    </source>
</reference>
<evidence type="ECO:0000313" key="3">
    <source>
        <dbReference type="EMBL" id="KIM20609.1"/>
    </source>
</evidence>
<dbReference type="Gene3D" id="1.20.5.510">
    <property type="entry name" value="Single helix bin"/>
    <property type="match status" value="1"/>
</dbReference>
<dbReference type="EMBL" id="KN824418">
    <property type="protein sequence ID" value="KIM20609.1"/>
    <property type="molecule type" value="Genomic_DNA"/>
</dbReference>
<name>A0A0C3AKS6_SERVB</name>
<reference evidence="3 4" key="1">
    <citation type="submission" date="2014-04" db="EMBL/GenBank/DDBJ databases">
        <authorList>
            <consortium name="DOE Joint Genome Institute"/>
            <person name="Kuo A."/>
            <person name="Zuccaro A."/>
            <person name="Kohler A."/>
            <person name="Nagy L.G."/>
            <person name="Floudas D."/>
            <person name="Copeland A."/>
            <person name="Barry K.W."/>
            <person name="Cichocki N."/>
            <person name="Veneault-Fourrey C."/>
            <person name="LaButti K."/>
            <person name="Lindquist E.A."/>
            <person name="Lipzen A."/>
            <person name="Lundell T."/>
            <person name="Morin E."/>
            <person name="Murat C."/>
            <person name="Sun H."/>
            <person name="Tunlid A."/>
            <person name="Henrissat B."/>
            <person name="Grigoriev I.V."/>
            <person name="Hibbett D.S."/>
            <person name="Martin F."/>
            <person name="Nordberg H.P."/>
            <person name="Cantor M.N."/>
            <person name="Hua S.X."/>
        </authorList>
    </citation>
    <scope>NUCLEOTIDE SEQUENCE [LARGE SCALE GENOMIC DNA]</scope>
    <source>
        <strain evidence="3 4">MAFF 305830</strain>
    </source>
</reference>
<feature type="compositionally biased region" description="Polar residues" evidence="1">
    <location>
        <begin position="308"/>
        <end position="320"/>
    </location>
</feature>
<dbReference type="AlphaFoldDB" id="A0A0C3AKS6"/>
<feature type="compositionally biased region" description="Polar residues" evidence="1">
    <location>
        <begin position="287"/>
        <end position="299"/>
    </location>
</feature>